<dbReference type="RefSeq" id="WP_094154617.1">
    <property type="nucleotide sequence ID" value="NZ_CP020028.1"/>
</dbReference>
<dbReference type="CDD" id="cd08704">
    <property type="entry name" value="Met_tRNA_FMT_C"/>
    <property type="match status" value="1"/>
</dbReference>
<organism evidence="9 10">
    <name type="scientific">Paenibacillus kribbensis</name>
    <dbReference type="NCBI Taxonomy" id="172713"/>
    <lineage>
        <taxon>Bacteria</taxon>
        <taxon>Bacillati</taxon>
        <taxon>Bacillota</taxon>
        <taxon>Bacilli</taxon>
        <taxon>Bacillales</taxon>
        <taxon>Paenibacillaceae</taxon>
        <taxon>Paenibacillus</taxon>
    </lineage>
</organism>
<comment type="catalytic activity">
    <reaction evidence="5">
        <text>L-methionyl-tRNA(fMet) + (6R)-10-formyltetrahydrofolate = N-formyl-L-methionyl-tRNA(fMet) + (6S)-5,6,7,8-tetrahydrofolate + H(+)</text>
        <dbReference type="Rhea" id="RHEA:24380"/>
        <dbReference type="Rhea" id="RHEA-COMP:9952"/>
        <dbReference type="Rhea" id="RHEA-COMP:9953"/>
        <dbReference type="ChEBI" id="CHEBI:15378"/>
        <dbReference type="ChEBI" id="CHEBI:57453"/>
        <dbReference type="ChEBI" id="CHEBI:78530"/>
        <dbReference type="ChEBI" id="CHEBI:78844"/>
        <dbReference type="ChEBI" id="CHEBI:195366"/>
        <dbReference type="EC" id="2.1.2.9"/>
    </reaction>
</comment>
<evidence type="ECO:0000256" key="2">
    <source>
        <dbReference type="ARBA" id="ARBA00012261"/>
    </source>
</evidence>
<dbReference type="EC" id="2.1.2.9" evidence="2 5"/>
<comment type="similarity">
    <text evidence="1 5">Belongs to the Fmt family.</text>
</comment>
<dbReference type="InterPro" id="IPR011034">
    <property type="entry name" value="Formyl_transferase-like_C_sf"/>
</dbReference>
<evidence type="ECO:0000256" key="4">
    <source>
        <dbReference type="ARBA" id="ARBA00022917"/>
    </source>
</evidence>
<evidence type="ECO:0000259" key="7">
    <source>
        <dbReference type="Pfam" id="PF00551"/>
    </source>
</evidence>
<dbReference type="CDD" id="cd08646">
    <property type="entry name" value="FMT_core_Met-tRNA-FMT_N"/>
    <property type="match status" value="1"/>
</dbReference>
<sequence length="329" mass="35583">MSQDIRIIFMGTPEFAVPSLNMLLDNGYNVVGVITQPDKPQGRKKILMPTPVKEAAEKRGLPVLQPTRLRQPEAVAQVAELRPDLIVTAAYGQILPKSVLDLPRFGCLNVHGSLLPRYRGGAPIQRAIINGETVTGVTLMYMAEGLDTGDMISRVEVAIEPEDTSGTIFEKLSVAGAKLLQGELPKLLAGQSARTPQNEEEATYAPNLSRDDERIPWHDSAQQIYNRIRGLVPFSGAFTLWEENVFKVWAAEQPSTEWASTKGASISNEADGSNTPAPGTVLQLNARGIEVQTGSGTIWLTQVQPAGKKVMEAGNFARGGQMKPGMVLG</sequence>
<dbReference type="InterPro" id="IPR044135">
    <property type="entry name" value="Met-tRNA-FMT_C"/>
</dbReference>
<evidence type="ECO:0000256" key="1">
    <source>
        <dbReference type="ARBA" id="ARBA00010699"/>
    </source>
</evidence>
<gene>
    <name evidence="5" type="primary">fmt</name>
    <name evidence="9" type="ORF">B4V02_09650</name>
</gene>
<dbReference type="InterPro" id="IPR036477">
    <property type="entry name" value="Formyl_transf_N_sf"/>
</dbReference>
<dbReference type="InterPro" id="IPR002376">
    <property type="entry name" value="Formyl_transf_N"/>
</dbReference>
<evidence type="ECO:0000259" key="8">
    <source>
        <dbReference type="Pfam" id="PF02911"/>
    </source>
</evidence>
<dbReference type="KEGG" id="pkb:B4V02_09650"/>
<dbReference type="GO" id="GO:0004479">
    <property type="term" value="F:methionyl-tRNA formyltransferase activity"/>
    <property type="evidence" value="ECO:0007669"/>
    <property type="project" value="UniProtKB-UniRule"/>
</dbReference>
<dbReference type="PANTHER" id="PTHR11138:SF5">
    <property type="entry name" value="METHIONYL-TRNA FORMYLTRANSFERASE, MITOCHONDRIAL"/>
    <property type="match status" value="1"/>
</dbReference>
<evidence type="ECO:0000256" key="6">
    <source>
        <dbReference type="SAM" id="MobiDB-lite"/>
    </source>
</evidence>
<dbReference type="EMBL" id="CP020028">
    <property type="protein sequence ID" value="ASR46922.1"/>
    <property type="molecule type" value="Genomic_DNA"/>
</dbReference>
<dbReference type="STRING" id="172713.GCA_001705305_03933"/>
<protein>
    <recommendedName>
        <fullName evidence="2 5">Methionyl-tRNA formyltransferase</fullName>
        <ecNumber evidence="2 5">2.1.2.9</ecNumber>
    </recommendedName>
</protein>
<keyword evidence="10" id="KW-1185">Reference proteome</keyword>
<dbReference type="SUPFAM" id="SSF53328">
    <property type="entry name" value="Formyltransferase"/>
    <property type="match status" value="1"/>
</dbReference>
<dbReference type="NCBIfam" id="TIGR00460">
    <property type="entry name" value="fmt"/>
    <property type="match status" value="1"/>
</dbReference>
<name>A0A222WLN1_9BACL</name>
<dbReference type="HAMAP" id="MF_00182">
    <property type="entry name" value="Formyl_trans"/>
    <property type="match status" value="1"/>
</dbReference>
<accession>A0A222WLN1</accession>
<dbReference type="Pfam" id="PF00551">
    <property type="entry name" value="Formyl_trans_N"/>
    <property type="match status" value="1"/>
</dbReference>
<keyword evidence="3 5" id="KW-0808">Transferase</keyword>
<dbReference type="FunFam" id="3.40.50.12230:FF:000001">
    <property type="entry name" value="Methionyl-tRNA formyltransferase"/>
    <property type="match status" value="1"/>
</dbReference>
<dbReference type="Gene3D" id="3.40.50.12230">
    <property type="match status" value="1"/>
</dbReference>
<dbReference type="InterPro" id="IPR005793">
    <property type="entry name" value="Formyl_trans_C"/>
</dbReference>
<dbReference type="Proteomes" id="UP000214666">
    <property type="component" value="Chromosome"/>
</dbReference>
<dbReference type="FunFam" id="3.40.50.170:FF:000004">
    <property type="entry name" value="Methionyl-tRNA formyltransferase"/>
    <property type="match status" value="1"/>
</dbReference>
<evidence type="ECO:0000313" key="9">
    <source>
        <dbReference type="EMBL" id="ASR46922.1"/>
    </source>
</evidence>
<feature type="domain" description="Formyl transferase C-terminal" evidence="8">
    <location>
        <begin position="208"/>
        <end position="319"/>
    </location>
</feature>
<dbReference type="PANTHER" id="PTHR11138">
    <property type="entry name" value="METHIONYL-TRNA FORMYLTRANSFERASE"/>
    <property type="match status" value="1"/>
</dbReference>
<feature type="binding site" evidence="5">
    <location>
        <begin position="113"/>
        <end position="116"/>
    </location>
    <ligand>
        <name>(6S)-5,6,7,8-tetrahydrofolate</name>
        <dbReference type="ChEBI" id="CHEBI:57453"/>
    </ligand>
</feature>
<dbReference type="GO" id="GO:0005829">
    <property type="term" value="C:cytosol"/>
    <property type="evidence" value="ECO:0007669"/>
    <property type="project" value="TreeGrafter"/>
</dbReference>
<dbReference type="Pfam" id="PF02911">
    <property type="entry name" value="Formyl_trans_C"/>
    <property type="match status" value="1"/>
</dbReference>
<feature type="region of interest" description="Disordered" evidence="6">
    <location>
        <begin position="190"/>
        <end position="211"/>
    </location>
</feature>
<dbReference type="InterPro" id="IPR001555">
    <property type="entry name" value="GART_AS"/>
</dbReference>
<keyword evidence="4 5" id="KW-0648">Protein biosynthesis</keyword>
<evidence type="ECO:0000256" key="5">
    <source>
        <dbReference type="HAMAP-Rule" id="MF_00182"/>
    </source>
</evidence>
<evidence type="ECO:0000313" key="10">
    <source>
        <dbReference type="Proteomes" id="UP000214666"/>
    </source>
</evidence>
<dbReference type="InterPro" id="IPR041711">
    <property type="entry name" value="Met-tRNA-FMT_N"/>
</dbReference>
<dbReference type="SUPFAM" id="SSF50486">
    <property type="entry name" value="FMT C-terminal domain-like"/>
    <property type="match status" value="1"/>
</dbReference>
<comment type="function">
    <text evidence="5">Attaches a formyl group to the free amino group of methionyl-tRNA(fMet). The formyl group appears to play a dual role in the initiator identity of N-formylmethionyl-tRNA by promoting its recognition by IF2 and preventing the misappropriation of this tRNA by the elongation apparatus.</text>
</comment>
<dbReference type="PROSITE" id="PS00373">
    <property type="entry name" value="GART"/>
    <property type="match status" value="1"/>
</dbReference>
<dbReference type="OrthoDB" id="9802815at2"/>
<evidence type="ECO:0000256" key="3">
    <source>
        <dbReference type="ARBA" id="ARBA00022679"/>
    </source>
</evidence>
<proteinExistence type="inferred from homology"/>
<dbReference type="AlphaFoldDB" id="A0A222WLN1"/>
<reference evidence="9 10" key="1">
    <citation type="submission" date="2017-03" db="EMBL/GenBank/DDBJ databases">
        <title>Complete genome sequence of Paenibacillus Kribbensis producing bioflocculants.</title>
        <authorList>
            <person name="Lee H.-G."/>
            <person name="Oh H.-M."/>
        </authorList>
    </citation>
    <scope>NUCLEOTIDE SEQUENCE [LARGE SCALE GENOMIC DNA]</scope>
    <source>
        <strain evidence="9 10">AM49</strain>
    </source>
</reference>
<feature type="domain" description="Formyl transferase N-terminal" evidence="7">
    <location>
        <begin position="6"/>
        <end position="180"/>
    </location>
</feature>
<dbReference type="InterPro" id="IPR005794">
    <property type="entry name" value="Fmt"/>
</dbReference>